<dbReference type="Proteomes" id="UP001374535">
    <property type="component" value="Chromosome 4"/>
</dbReference>
<evidence type="ECO:0000313" key="2">
    <source>
        <dbReference type="Proteomes" id="UP001374535"/>
    </source>
</evidence>
<evidence type="ECO:0000313" key="1">
    <source>
        <dbReference type="EMBL" id="WVZ14864.1"/>
    </source>
</evidence>
<name>A0AAQ3NRR0_VIGMU</name>
<accession>A0AAQ3NRR0</accession>
<dbReference type="EMBL" id="CP144697">
    <property type="protein sequence ID" value="WVZ14864.1"/>
    <property type="molecule type" value="Genomic_DNA"/>
</dbReference>
<keyword evidence="2" id="KW-1185">Reference proteome</keyword>
<sequence length="177" mass="19939">MKIMKLQLEELQLSTTLLIRSITRGTSSNVMVVKQIRNHPGSMQWQADPGVILILAILKNFSHNSISPFSLYGRINPLISAQQNIPALLLAHLIPSLLKQSTNSSRTCRILFRLVSKYSRINLLSESIEVTNLWVGADIEENLVNFLAAAKTLSLNEHITPTLNPARDRSFDREYTM</sequence>
<proteinExistence type="predicted"/>
<reference evidence="1 2" key="1">
    <citation type="journal article" date="2023" name="Life. Sci Alliance">
        <title>Evolutionary insights into 3D genome organization and epigenetic landscape of Vigna mungo.</title>
        <authorList>
            <person name="Junaid A."/>
            <person name="Singh B."/>
            <person name="Bhatia S."/>
        </authorList>
    </citation>
    <scope>NUCLEOTIDE SEQUENCE [LARGE SCALE GENOMIC DNA]</scope>
    <source>
        <tissue evidence="1">Leaf</tissue>
    </source>
</reference>
<protein>
    <submittedName>
        <fullName evidence="1">Uncharacterized protein</fullName>
    </submittedName>
</protein>
<gene>
    <name evidence="1" type="ORF">V8G54_012430</name>
</gene>
<organism evidence="1 2">
    <name type="scientific">Vigna mungo</name>
    <name type="common">Black gram</name>
    <name type="synonym">Phaseolus mungo</name>
    <dbReference type="NCBI Taxonomy" id="3915"/>
    <lineage>
        <taxon>Eukaryota</taxon>
        <taxon>Viridiplantae</taxon>
        <taxon>Streptophyta</taxon>
        <taxon>Embryophyta</taxon>
        <taxon>Tracheophyta</taxon>
        <taxon>Spermatophyta</taxon>
        <taxon>Magnoliopsida</taxon>
        <taxon>eudicotyledons</taxon>
        <taxon>Gunneridae</taxon>
        <taxon>Pentapetalae</taxon>
        <taxon>rosids</taxon>
        <taxon>fabids</taxon>
        <taxon>Fabales</taxon>
        <taxon>Fabaceae</taxon>
        <taxon>Papilionoideae</taxon>
        <taxon>50 kb inversion clade</taxon>
        <taxon>NPAAA clade</taxon>
        <taxon>indigoferoid/millettioid clade</taxon>
        <taxon>Phaseoleae</taxon>
        <taxon>Vigna</taxon>
    </lineage>
</organism>
<dbReference type="AlphaFoldDB" id="A0AAQ3NRR0"/>